<evidence type="ECO:0000256" key="1">
    <source>
        <dbReference type="SAM" id="MobiDB-lite"/>
    </source>
</evidence>
<gene>
    <name evidence="2" type="ORF">I8J29_16960</name>
</gene>
<dbReference type="Gene3D" id="1.10.10.60">
    <property type="entry name" value="Homeodomain-like"/>
    <property type="match status" value="1"/>
</dbReference>
<comment type="caution">
    <text evidence="2">The sequence shown here is derived from an EMBL/GenBank/DDBJ whole genome shotgun (WGS) entry which is preliminary data.</text>
</comment>
<keyword evidence="3" id="KW-1185">Reference proteome</keyword>
<dbReference type="InterPro" id="IPR032585">
    <property type="entry name" value="DUF4912"/>
</dbReference>
<sequence>MLDEILKLKEEGLTQKAIADRLGLSIGKVKYQLAKLGGPRNGRGGDEGEAAGRSAEPVDSEAAEQALAEAAHAANEAAAASAPAPADGQSAWRAVVEAAYAESAAAAAAPAPAEGEAAWHDAADANRGTARAEDDRLVMLAKDPGTLYVYWTLTERRIRMIEEHFHCAWDELPKLLRVYDVSYTSFNGDNANHYRDVRIDGRADNWFVRGLSAGTVFCADLGTTALDGRFVAVLRSGTAETPALHERLRP</sequence>
<proteinExistence type="predicted"/>
<dbReference type="Proteomes" id="UP000670947">
    <property type="component" value="Unassembled WGS sequence"/>
</dbReference>
<feature type="region of interest" description="Disordered" evidence="1">
    <location>
        <begin position="36"/>
        <end position="62"/>
    </location>
</feature>
<accession>A0ABS3WC64</accession>
<dbReference type="EMBL" id="JAGGDJ010000013">
    <property type="protein sequence ID" value="MBO7745899.1"/>
    <property type="molecule type" value="Genomic_DNA"/>
</dbReference>
<protein>
    <submittedName>
        <fullName evidence="2">DUF4912 domain-containing protein</fullName>
    </submittedName>
</protein>
<dbReference type="RefSeq" id="WP_208848721.1">
    <property type="nucleotide sequence ID" value="NZ_JAGGDJ010000013.1"/>
</dbReference>
<reference evidence="2 3" key="1">
    <citation type="submission" date="2021-03" db="EMBL/GenBank/DDBJ databases">
        <title>Paenibacillus artemisicola MWE-103 whole genome sequence.</title>
        <authorList>
            <person name="Ham Y.J."/>
        </authorList>
    </citation>
    <scope>NUCLEOTIDE SEQUENCE [LARGE SCALE GENOMIC DNA]</scope>
    <source>
        <strain evidence="2 3">MWE-103</strain>
    </source>
</reference>
<dbReference type="Pfam" id="PF13412">
    <property type="entry name" value="HTH_24"/>
    <property type="match status" value="1"/>
</dbReference>
<name>A0ABS3WC64_9BACL</name>
<organism evidence="2 3">
    <name type="scientific">Paenibacillus artemisiicola</name>
    <dbReference type="NCBI Taxonomy" id="1172618"/>
    <lineage>
        <taxon>Bacteria</taxon>
        <taxon>Bacillati</taxon>
        <taxon>Bacillota</taxon>
        <taxon>Bacilli</taxon>
        <taxon>Bacillales</taxon>
        <taxon>Paenibacillaceae</taxon>
        <taxon>Paenibacillus</taxon>
    </lineage>
</organism>
<evidence type="ECO:0000313" key="3">
    <source>
        <dbReference type="Proteomes" id="UP000670947"/>
    </source>
</evidence>
<dbReference type="Pfam" id="PF16258">
    <property type="entry name" value="DUF4912"/>
    <property type="match status" value="1"/>
</dbReference>
<evidence type="ECO:0000313" key="2">
    <source>
        <dbReference type="EMBL" id="MBO7745899.1"/>
    </source>
</evidence>